<feature type="compositionally biased region" description="Acidic residues" evidence="7">
    <location>
        <begin position="216"/>
        <end position="229"/>
    </location>
</feature>
<evidence type="ECO:0000313" key="10">
    <source>
        <dbReference type="RefSeq" id="XP_010274216.1"/>
    </source>
</evidence>
<feature type="compositionally biased region" description="Low complexity" evidence="7">
    <location>
        <begin position="58"/>
        <end position="72"/>
    </location>
</feature>
<evidence type="ECO:0000313" key="9">
    <source>
        <dbReference type="Proteomes" id="UP000189703"/>
    </source>
</evidence>
<dbReference type="Gene3D" id="1.20.5.170">
    <property type="match status" value="1"/>
</dbReference>
<dbReference type="GO" id="GO:0003677">
    <property type="term" value="F:DNA binding"/>
    <property type="evidence" value="ECO:0007669"/>
    <property type="project" value="UniProtKB-KW"/>
</dbReference>
<dbReference type="OMA" id="GNAMNRC"/>
<dbReference type="InterPro" id="IPR004827">
    <property type="entry name" value="bZIP"/>
</dbReference>
<gene>
    <name evidence="10" type="primary">LOC104609567</name>
</gene>
<feature type="region of interest" description="Disordered" evidence="7">
    <location>
        <begin position="1"/>
        <end position="44"/>
    </location>
</feature>
<accession>A0A1U8B0R0</accession>
<dbReference type="RefSeq" id="XP_010274216.1">
    <property type="nucleotide sequence ID" value="XM_010275914.2"/>
</dbReference>
<evidence type="ECO:0000259" key="8">
    <source>
        <dbReference type="PROSITE" id="PS50217"/>
    </source>
</evidence>
<dbReference type="Pfam" id="PF12498">
    <property type="entry name" value="bZIP_C"/>
    <property type="match status" value="1"/>
</dbReference>
<dbReference type="Pfam" id="PF00170">
    <property type="entry name" value="bZIP_1"/>
    <property type="match status" value="1"/>
</dbReference>
<organism evidence="9 10">
    <name type="scientific">Nelumbo nucifera</name>
    <name type="common">Sacred lotus</name>
    <dbReference type="NCBI Taxonomy" id="4432"/>
    <lineage>
        <taxon>Eukaryota</taxon>
        <taxon>Viridiplantae</taxon>
        <taxon>Streptophyta</taxon>
        <taxon>Embryophyta</taxon>
        <taxon>Tracheophyta</taxon>
        <taxon>Spermatophyta</taxon>
        <taxon>Magnoliopsida</taxon>
        <taxon>Proteales</taxon>
        <taxon>Nelumbonaceae</taxon>
        <taxon>Nelumbo</taxon>
    </lineage>
</organism>
<proteinExistence type="predicted"/>
<name>A0A1U8B0R0_NELNU</name>
<dbReference type="InterPro" id="IPR020983">
    <property type="entry name" value="Basic_leucine-zipper_C"/>
</dbReference>
<reference evidence="10" key="1">
    <citation type="submission" date="2025-08" db="UniProtKB">
        <authorList>
            <consortium name="RefSeq"/>
        </authorList>
    </citation>
    <scope>IDENTIFICATION</scope>
</reference>
<feature type="compositionally biased region" description="Pro residues" evidence="7">
    <location>
        <begin position="15"/>
        <end position="27"/>
    </location>
</feature>
<evidence type="ECO:0000256" key="4">
    <source>
        <dbReference type="ARBA" id="ARBA00023163"/>
    </source>
</evidence>
<dbReference type="FunCoup" id="A0A1U8B0R0">
    <property type="interactions" value="285"/>
</dbReference>
<keyword evidence="6" id="KW-0175">Coiled coil</keyword>
<feature type="region of interest" description="Disordered" evidence="7">
    <location>
        <begin position="58"/>
        <end position="118"/>
    </location>
</feature>
<dbReference type="CDD" id="cd14702">
    <property type="entry name" value="bZIP_plant_GBF1"/>
    <property type="match status" value="1"/>
</dbReference>
<dbReference type="InterPro" id="IPR046347">
    <property type="entry name" value="bZIP_sf"/>
</dbReference>
<dbReference type="PROSITE" id="PS00036">
    <property type="entry name" value="BZIP_BASIC"/>
    <property type="match status" value="1"/>
</dbReference>
<feature type="region of interest" description="Disordered" evidence="7">
    <location>
        <begin position="344"/>
        <end position="402"/>
    </location>
</feature>
<feature type="domain" description="BZIP" evidence="8">
    <location>
        <begin position="235"/>
        <end position="290"/>
    </location>
</feature>
<dbReference type="OrthoDB" id="664875at2759"/>
<evidence type="ECO:0000256" key="6">
    <source>
        <dbReference type="SAM" id="Coils"/>
    </source>
</evidence>
<sequence>MDRVFSVGDISDQFWPPPPVASPPPPAHSSTAQQGEDFKMNRSSSEWAFQRFLQEASSVAATSPPSATAASSVPPPFSSAKTSERPAVGGDDEVVEIEKSQPPPTLSDPSPSVPIDSEEYQAYLKSRLNLACAAVALSRASSAKPQDCALLAEGASQASDASQLGSQAPGIGPGYGLPKAQDKAGGPAGISVSPAMQKKSSAQTMPTTSGSSREQSDDDEIEGETEITENMDPADVKRVRRMLSNRESARRSRRRKQAHMNELETQVSQLRVENSSLLKRLTDISQKYNEAAVDNRVLKADVETLRAKVKMAEDTVKRVTGFNPFLQAMSADIGNIAMAFSGSPSDASPDAAVPVQDDPNQHFYQPSPSAPTGTPHDQRLNNGLPDVPPVAPGDDVQNVNGGTKMVRTSSMQRVASLEHLQKRIRGSTSPYGPVQWDGGWDLENQHAVESSNKQNQI</sequence>
<evidence type="ECO:0000256" key="3">
    <source>
        <dbReference type="ARBA" id="ARBA00023125"/>
    </source>
</evidence>
<feature type="coiled-coil region" evidence="6">
    <location>
        <begin position="246"/>
        <end position="315"/>
    </location>
</feature>
<dbReference type="eggNOG" id="ENOG502QS0A">
    <property type="taxonomic scope" value="Eukaryota"/>
</dbReference>
<evidence type="ECO:0000256" key="7">
    <source>
        <dbReference type="SAM" id="MobiDB-lite"/>
    </source>
</evidence>
<dbReference type="InParanoid" id="A0A1U8B0R0"/>
<feature type="compositionally biased region" description="Polar residues" evidence="7">
    <location>
        <begin position="447"/>
        <end position="457"/>
    </location>
</feature>
<keyword evidence="4" id="KW-0804">Transcription</keyword>
<dbReference type="PANTHER" id="PTHR46408:SF10">
    <property type="entry name" value="BASIC LEUCINE ZIPPER 63"/>
    <property type="match status" value="1"/>
</dbReference>
<protein>
    <submittedName>
        <fullName evidence="10">Light-inducible protein CPRF2 isoform X1</fullName>
    </submittedName>
</protein>
<evidence type="ECO:0000256" key="1">
    <source>
        <dbReference type="ARBA" id="ARBA00004123"/>
    </source>
</evidence>
<comment type="subcellular location">
    <subcellularLocation>
        <location evidence="1">Nucleus</location>
    </subcellularLocation>
</comment>
<feature type="compositionally biased region" description="Low complexity" evidence="7">
    <location>
        <begin position="344"/>
        <end position="355"/>
    </location>
</feature>
<dbReference type="KEGG" id="nnu:104609567"/>
<dbReference type="Proteomes" id="UP000189703">
    <property type="component" value="Unplaced"/>
</dbReference>
<dbReference type="FunFam" id="1.20.5.170:FF:000020">
    <property type="entry name" value="BZIP transcription factor"/>
    <property type="match status" value="1"/>
</dbReference>
<evidence type="ECO:0000256" key="2">
    <source>
        <dbReference type="ARBA" id="ARBA00023015"/>
    </source>
</evidence>
<keyword evidence="3" id="KW-0238">DNA-binding</keyword>
<keyword evidence="2" id="KW-0805">Transcription regulation</keyword>
<dbReference type="PANTHER" id="PTHR46408">
    <property type="entry name" value="BASIC LEUCINE ZIPPER 63"/>
    <property type="match status" value="1"/>
</dbReference>
<dbReference type="InterPro" id="IPR045314">
    <property type="entry name" value="bZIP_plant_GBF1"/>
</dbReference>
<dbReference type="SUPFAM" id="SSF57959">
    <property type="entry name" value="Leucine zipper domain"/>
    <property type="match status" value="1"/>
</dbReference>
<feature type="compositionally biased region" description="Polar residues" evidence="7">
    <location>
        <begin position="156"/>
        <end position="166"/>
    </location>
</feature>
<feature type="region of interest" description="Disordered" evidence="7">
    <location>
        <begin position="424"/>
        <end position="457"/>
    </location>
</feature>
<dbReference type="GO" id="GO:0003700">
    <property type="term" value="F:DNA-binding transcription factor activity"/>
    <property type="evidence" value="ECO:0007669"/>
    <property type="project" value="InterPro"/>
</dbReference>
<keyword evidence="9" id="KW-1185">Reference proteome</keyword>
<feature type="region of interest" description="Disordered" evidence="7">
    <location>
        <begin position="154"/>
        <end position="237"/>
    </location>
</feature>
<dbReference type="GeneID" id="104609567"/>
<dbReference type="PROSITE" id="PS50217">
    <property type="entry name" value="BZIP"/>
    <property type="match status" value="1"/>
</dbReference>
<dbReference type="SMART" id="SM00338">
    <property type="entry name" value="BRLZ"/>
    <property type="match status" value="1"/>
</dbReference>
<feature type="compositionally biased region" description="Polar residues" evidence="7">
    <location>
        <begin position="362"/>
        <end position="372"/>
    </location>
</feature>
<feature type="compositionally biased region" description="Polar residues" evidence="7">
    <location>
        <begin position="198"/>
        <end position="213"/>
    </location>
</feature>
<dbReference type="AlphaFoldDB" id="A0A1U8B0R0"/>
<evidence type="ECO:0000256" key="5">
    <source>
        <dbReference type="ARBA" id="ARBA00023242"/>
    </source>
</evidence>
<keyword evidence="5" id="KW-0539">Nucleus</keyword>
<dbReference type="GO" id="GO:0005634">
    <property type="term" value="C:nucleus"/>
    <property type="evidence" value="ECO:0007669"/>
    <property type="project" value="UniProtKB-SubCell"/>
</dbReference>
<dbReference type="STRING" id="4432.A0A1U8B0R0"/>